<feature type="compositionally biased region" description="Pro residues" evidence="1">
    <location>
        <begin position="341"/>
        <end position="358"/>
    </location>
</feature>
<dbReference type="AlphaFoldDB" id="A0A9P6EHV4"/>
<feature type="compositionally biased region" description="Basic and acidic residues" evidence="1">
    <location>
        <begin position="395"/>
        <end position="410"/>
    </location>
</feature>
<feature type="compositionally biased region" description="Low complexity" evidence="1">
    <location>
        <begin position="381"/>
        <end position="390"/>
    </location>
</feature>
<proteinExistence type="predicted"/>
<dbReference type="Proteomes" id="UP000807306">
    <property type="component" value="Unassembled WGS sequence"/>
</dbReference>
<gene>
    <name evidence="2" type="ORF">CPB83DRAFT_853529</name>
</gene>
<sequence length="553" mass="62246">MIAKFHSAPGHSMETTLTINIPAPDRLRGAKSDKPKEKQKDTIKEEDIGGREKDDERLKKDDKEQKEREKLERERRALAEKGISHKDKFQKMREKYDKVTTTHETSLQELDVLNAKIKKLQSENDLLLDAMFLADTALYNRYFPPGPDNGPPIGYPPAPPPSLLSSHQPTHRHEHPDHERHLAPPMMATSSSSSSVTRFVDQNTVAPSRSSHQHVHNDHNGSHRQHREHREPGSKPHPFYVYPPREPVRGEPGYHESRSHRSHRGQHPQHPVDVYPNLPPQHHPMAPPRRIRSPAYEMELGLRFQDLLDRRGKLAPEEDMELQELLALNPPPTLPNSGGHLPPPRYNHSMPMPPPSPNGYPHEGRGQLPPPPVHDRHSTRATRSSRSSRSSSRRARPEDIEIDMHHRDYDAETDMSLGGPVHLDVDASGRTPTHSPNQARSGPHSYPIPGSVSSRPMAALEPPEEAMPPPGSGYLSHRSWRPPGRNGTGASIPITNDSNTEAEENDRHPRRRTSDLDIVMSEDEGSLGGPSIPTSGERVEVEHRRGRSRQESA</sequence>
<evidence type="ECO:0000313" key="2">
    <source>
        <dbReference type="EMBL" id="KAF9528969.1"/>
    </source>
</evidence>
<feature type="compositionally biased region" description="Basic and acidic residues" evidence="1">
    <location>
        <begin position="246"/>
        <end position="259"/>
    </location>
</feature>
<feature type="region of interest" description="Disordered" evidence="1">
    <location>
        <begin position="148"/>
        <end position="287"/>
    </location>
</feature>
<feature type="compositionally biased region" description="Polar residues" evidence="1">
    <location>
        <begin position="430"/>
        <end position="440"/>
    </location>
</feature>
<keyword evidence="3" id="KW-1185">Reference proteome</keyword>
<evidence type="ECO:0000313" key="3">
    <source>
        <dbReference type="Proteomes" id="UP000807306"/>
    </source>
</evidence>
<accession>A0A9P6EHV4</accession>
<feature type="compositionally biased region" description="Pro residues" evidence="1">
    <location>
        <begin position="277"/>
        <end position="287"/>
    </location>
</feature>
<protein>
    <submittedName>
        <fullName evidence="2">Uncharacterized protein</fullName>
    </submittedName>
</protein>
<dbReference type="OrthoDB" id="2442602at2759"/>
<feature type="compositionally biased region" description="Basic and acidic residues" evidence="1">
    <location>
        <begin position="537"/>
        <end position="553"/>
    </location>
</feature>
<organism evidence="2 3">
    <name type="scientific">Crepidotus variabilis</name>
    <dbReference type="NCBI Taxonomy" id="179855"/>
    <lineage>
        <taxon>Eukaryota</taxon>
        <taxon>Fungi</taxon>
        <taxon>Dikarya</taxon>
        <taxon>Basidiomycota</taxon>
        <taxon>Agaricomycotina</taxon>
        <taxon>Agaricomycetes</taxon>
        <taxon>Agaricomycetidae</taxon>
        <taxon>Agaricales</taxon>
        <taxon>Agaricineae</taxon>
        <taxon>Crepidotaceae</taxon>
        <taxon>Crepidotus</taxon>
    </lineage>
</organism>
<dbReference type="EMBL" id="MU157849">
    <property type="protein sequence ID" value="KAF9528969.1"/>
    <property type="molecule type" value="Genomic_DNA"/>
</dbReference>
<name>A0A9P6EHV4_9AGAR</name>
<feature type="region of interest" description="Disordered" evidence="1">
    <location>
        <begin position="1"/>
        <end position="86"/>
    </location>
</feature>
<comment type="caution">
    <text evidence="2">The sequence shown here is derived from an EMBL/GenBank/DDBJ whole genome shotgun (WGS) entry which is preliminary data.</text>
</comment>
<reference evidence="2" key="1">
    <citation type="submission" date="2020-11" db="EMBL/GenBank/DDBJ databases">
        <authorList>
            <consortium name="DOE Joint Genome Institute"/>
            <person name="Ahrendt S."/>
            <person name="Riley R."/>
            <person name="Andreopoulos W."/>
            <person name="Labutti K."/>
            <person name="Pangilinan J."/>
            <person name="Ruiz-Duenas F.J."/>
            <person name="Barrasa J.M."/>
            <person name="Sanchez-Garcia M."/>
            <person name="Camarero S."/>
            <person name="Miyauchi S."/>
            <person name="Serrano A."/>
            <person name="Linde D."/>
            <person name="Babiker R."/>
            <person name="Drula E."/>
            <person name="Ayuso-Fernandez I."/>
            <person name="Pacheco R."/>
            <person name="Padilla G."/>
            <person name="Ferreira P."/>
            <person name="Barriuso J."/>
            <person name="Kellner H."/>
            <person name="Castanera R."/>
            <person name="Alfaro M."/>
            <person name="Ramirez L."/>
            <person name="Pisabarro A.G."/>
            <person name="Kuo A."/>
            <person name="Tritt A."/>
            <person name="Lipzen A."/>
            <person name="He G."/>
            <person name="Yan M."/>
            <person name="Ng V."/>
            <person name="Cullen D."/>
            <person name="Martin F."/>
            <person name="Rosso M.-N."/>
            <person name="Henrissat B."/>
            <person name="Hibbett D."/>
            <person name="Martinez A.T."/>
            <person name="Grigoriev I.V."/>
        </authorList>
    </citation>
    <scope>NUCLEOTIDE SEQUENCE</scope>
    <source>
        <strain evidence="2">CBS 506.95</strain>
    </source>
</reference>
<evidence type="ECO:0000256" key="1">
    <source>
        <dbReference type="SAM" id="MobiDB-lite"/>
    </source>
</evidence>
<feature type="compositionally biased region" description="Pro residues" evidence="1">
    <location>
        <begin position="148"/>
        <end position="162"/>
    </location>
</feature>
<feature type="compositionally biased region" description="Basic and acidic residues" evidence="1">
    <location>
        <begin position="25"/>
        <end position="86"/>
    </location>
</feature>
<feature type="compositionally biased region" description="Polar residues" evidence="1">
    <location>
        <begin position="196"/>
        <end position="210"/>
    </location>
</feature>
<feature type="region of interest" description="Disordered" evidence="1">
    <location>
        <begin position="328"/>
        <end position="553"/>
    </location>
</feature>